<dbReference type="Gene3D" id="3.30.430.20">
    <property type="entry name" value="Gnk2 domain, C-X8-C-X2-C motif"/>
    <property type="match status" value="2"/>
</dbReference>
<dbReference type="FunFam" id="3.30.430.20:FF:000001">
    <property type="entry name" value="cysteine-rich repeat secretory protein 3"/>
    <property type="match status" value="1"/>
</dbReference>
<keyword evidence="4" id="KW-0945">Host-virus interaction</keyword>
<evidence type="ECO:0000256" key="9">
    <source>
        <dbReference type="ARBA" id="ARBA00022989"/>
    </source>
</evidence>
<feature type="signal peptide" evidence="15">
    <location>
        <begin position="1"/>
        <end position="24"/>
    </location>
</feature>
<keyword evidence="2" id="KW-0813">Transport</keyword>
<feature type="transmembrane region" description="Helical" evidence="14">
    <location>
        <begin position="244"/>
        <end position="264"/>
    </location>
</feature>
<evidence type="ECO:0000256" key="5">
    <source>
        <dbReference type="ARBA" id="ARBA00022692"/>
    </source>
</evidence>
<evidence type="ECO:0000256" key="3">
    <source>
        <dbReference type="ARBA" id="ARBA00022475"/>
    </source>
</evidence>
<organism evidence="17 18">
    <name type="scientific">Artemisia annua</name>
    <name type="common">Sweet wormwood</name>
    <dbReference type="NCBI Taxonomy" id="35608"/>
    <lineage>
        <taxon>Eukaryota</taxon>
        <taxon>Viridiplantae</taxon>
        <taxon>Streptophyta</taxon>
        <taxon>Embryophyta</taxon>
        <taxon>Tracheophyta</taxon>
        <taxon>Spermatophyta</taxon>
        <taxon>Magnoliopsida</taxon>
        <taxon>eudicotyledons</taxon>
        <taxon>Gunneridae</taxon>
        <taxon>Pentapetalae</taxon>
        <taxon>asterids</taxon>
        <taxon>campanulids</taxon>
        <taxon>Asterales</taxon>
        <taxon>Asteraceae</taxon>
        <taxon>Asteroideae</taxon>
        <taxon>Anthemideae</taxon>
        <taxon>Artemisiinae</taxon>
        <taxon>Artemisia</taxon>
    </lineage>
</organism>
<keyword evidence="7" id="KW-0677">Repeat</keyword>
<comment type="caution">
    <text evidence="17">The sequence shown here is derived from an EMBL/GenBank/DDBJ whole genome shotgun (WGS) entry which is preliminary data.</text>
</comment>
<dbReference type="Proteomes" id="UP000245207">
    <property type="component" value="Unassembled WGS sequence"/>
</dbReference>
<evidence type="ECO:0000313" key="18">
    <source>
        <dbReference type="Proteomes" id="UP000245207"/>
    </source>
</evidence>
<evidence type="ECO:0000256" key="2">
    <source>
        <dbReference type="ARBA" id="ARBA00022448"/>
    </source>
</evidence>
<evidence type="ECO:0000256" key="13">
    <source>
        <dbReference type="ARBA" id="ARBA00038393"/>
    </source>
</evidence>
<evidence type="ECO:0000256" key="7">
    <source>
        <dbReference type="ARBA" id="ARBA00022737"/>
    </source>
</evidence>
<evidence type="ECO:0000256" key="11">
    <source>
        <dbReference type="ARBA" id="ARBA00023157"/>
    </source>
</evidence>
<evidence type="ECO:0000256" key="14">
    <source>
        <dbReference type="SAM" id="Phobius"/>
    </source>
</evidence>
<keyword evidence="18" id="KW-1185">Reference proteome</keyword>
<feature type="chain" id="PRO_5015780324" evidence="15">
    <location>
        <begin position="25"/>
        <end position="326"/>
    </location>
</feature>
<dbReference type="Pfam" id="PF01657">
    <property type="entry name" value="Stress-antifung"/>
    <property type="match status" value="2"/>
</dbReference>
<dbReference type="InterPro" id="IPR002902">
    <property type="entry name" value="GNK2"/>
</dbReference>
<dbReference type="PANTHER" id="PTHR32080">
    <property type="entry name" value="ANTIFUNGAL PROTEIN GINKBILOBIN-2-LIKE"/>
    <property type="match status" value="1"/>
</dbReference>
<dbReference type="GO" id="GO:0042742">
    <property type="term" value="P:defense response to bacterium"/>
    <property type="evidence" value="ECO:0007669"/>
    <property type="project" value="TreeGrafter"/>
</dbReference>
<feature type="transmembrane region" description="Helical" evidence="14">
    <location>
        <begin position="307"/>
        <end position="324"/>
    </location>
</feature>
<accession>A0A2U1NS06</accession>
<dbReference type="GO" id="GO:0009506">
    <property type="term" value="C:plasmodesma"/>
    <property type="evidence" value="ECO:0007669"/>
    <property type="project" value="UniProtKB-SubCell"/>
</dbReference>
<gene>
    <name evidence="17" type="ORF">CTI12_AA235990</name>
</gene>
<protein>
    <submittedName>
        <fullName evidence="17">Gnk2-like domain-containing protein</fullName>
    </submittedName>
</protein>
<name>A0A2U1NS06_ARTAN</name>
<comment type="subcellular location">
    <subcellularLocation>
        <location evidence="12">Cell junction</location>
        <location evidence="12">Plasmodesma</location>
    </subcellularLocation>
    <subcellularLocation>
        <location evidence="1">Cell membrane</location>
        <topology evidence="1">Single-pass type I membrane protein</topology>
    </subcellularLocation>
</comment>
<keyword evidence="8" id="KW-0965">Cell junction</keyword>
<evidence type="ECO:0000256" key="6">
    <source>
        <dbReference type="ARBA" id="ARBA00022729"/>
    </source>
</evidence>
<keyword evidence="9 14" id="KW-1133">Transmembrane helix</keyword>
<dbReference type="GO" id="GO:0005886">
    <property type="term" value="C:plasma membrane"/>
    <property type="evidence" value="ECO:0007669"/>
    <property type="project" value="UniProtKB-SubCell"/>
</dbReference>
<proteinExistence type="inferred from homology"/>
<dbReference type="PANTHER" id="PTHR32080:SF66">
    <property type="entry name" value="GNK2-LIKE DOMAIN-CONTAINING PROTEIN"/>
    <property type="match status" value="1"/>
</dbReference>
<keyword evidence="5 14" id="KW-0812">Transmembrane</keyword>
<dbReference type="InterPro" id="IPR038408">
    <property type="entry name" value="GNK2_sf"/>
</dbReference>
<evidence type="ECO:0000256" key="1">
    <source>
        <dbReference type="ARBA" id="ARBA00004251"/>
    </source>
</evidence>
<sequence length="326" mass="36151">MLQLPLFLTFPLLSLIFHNQPVSGATSFIYGGCSQVHYTPGTPYDLNVNSLFTSLANAASISYYNNFKVTTQNNLVYGLFQCEGDLSNSLCKDCVASSLSQLKTICPQATGGVIQLEGCFVRYENTSFFGVLDKTEVSKRCGPSIGYDLDTLNRRDAGLAYLTATNGQYFRGGGSGSVQGVAQCVQDLSVSECQDCLTEASGRLRSECETSTWGDMFLGKCYIRYVDREHHSKKDDDEDVDKTLAITLGVITGIILLIVCLSSIGKRYNQKGTSFIYFYKISRSLIENFKGNYFVLLIRYVCDIDTHLISLVLFLFITTGSILYRF</sequence>
<dbReference type="AlphaFoldDB" id="A0A2U1NS06"/>
<evidence type="ECO:0000313" key="17">
    <source>
        <dbReference type="EMBL" id="PWA76274.1"/>
    </source>
</evidence>
<evidence type="ECO:0000259" key="16">
    <source>
        <dbReference type="PROSITE" id="PS51473"/>
    </source>
</evidence>
<evidence type="ECO:0000256" key="8">
    <source>
        <dbReference type="ARBA" id="ARBA00022949"/>
    </source>
</evidence>
<dbReference type="InterPro" id="IPR051378">
    <property type="entry name" value="Cell2Cell_Antifungal"/>
</dbReference>
<keyword evidence="10 14" id="KW-0472">Membrane</keyword>
<keyword evidence="11" id="KW-1015">Disulfide bond</keyword>
<evidence type="ECO:0000256" key="15">
    <source>
        <dbReference type="SAM" id="SignalP"/>
    </source>
</evidence>
<evidence type="ECO:0000256" key="10">
    <source>
        <dbReference type="ARBA" id="ARBA00023136"/>
    </source>
</evidence>
<feature type="domain" description="Gnk2-homologous" evidence="16">
    <location>
        <begin position="26"/>
        <end position="128"/>
    </location>
</feature>
<feature type="domain" description="Gnk2-homologous" evidence="16">
    <location>
        <begin position="130"/>
        <end position="230"/>
    </location>
</feature>
<dbReference type="OrthoDB" id="1097929at2759"/>
<dbReference type="CDD" id="cd23509">
    <property type="entry name" value="Gnk2-like"/>
    <property type="match status" value="2"/>
</dbReference>
<dbReference type="EMBL" id="PKPP01002287">
    <property type="protein sequence ID" value="PWA76274.1"/>
    <property type="molecule type" value="Genomic_DNA"/>
</dbReference>
<keyword evidence="6 15" id="KW-0732">Signal</keyword>
<dbReference type="PROSITE" id="PS51473">
    <property type="entry name" value="GNK2"/>
    <property type="match status" value="2"/>
</dbReference>
<reference evidence="17 18" key="1">
    <citation type="journal article" date="2018" name="Mol. Plant">
        <title>The genome of Artemisia annua provides insight into the evolution of Asteraceae family and artemisinin biosynthesis.</title>
        <authorList>
            <person name="Shen Q."/>
            <person name="Zhang L."/>
            <person name="Liao Z."/>
            <person name="Wang S."/>
            <person name="Yan T."/>
            <person name="Shi P."/>
            <person name="Liu M."/>
            <person name="Fu X."/>
            <person name="Pan Q."/>
            <person name="Wang Y."/>
            <person name="Lv Z."/>
            <person name="Lu X."/>
            <person name="Zhang F."/>
            <person name="Jiang W."/>
            <person name="Ma Y."/>
            <person name="Chen M."/>
            <person name="Hao X."/>
            <person name="Li L."/>
            <person name="Tang Y."/>
            <person name="Lv G."/>
            <person name="Zhou Y."/>
            <person name="Sun X."/>
            <person name="Brodelius P.E."/>
            <person name="Rose J.K.C."/>
            <person name="Tang K."/>
        </authorList>
    </citation>
    <scope>NUCLEOTIDE SEQUENCE [LARGE SCALE GENOMIC DNA]</scope>
    <source>
        <strain evidence="18">cv. Huhao1</strain>
        <tissue evidence="17">Leaf</tissue>
    </source>
</reference>
<keyword evidence="3" id="KW-1003">Cell membrane</keyword>
<comment type="similarity">
    <text evidence="13">Belongs to the cysteine-rich repeat secretory protein family. Plasmodesmata-located proteins (PDLD) subfamily.</text>
</comment>
<evidence type="ECO:0000256" key="4">
    <source>
        <dbReference type="ARBA" id="ARBA00022581"/>
    </source>
</evidence>
<evidence type="ECO:0000256" key="12">
    <source>
        <dbReference type="ARBA" id="ARBA00024184"/>
    </source>
</evidence>
<dbReference type="STRING" id="35608.A0A2U1NS06"/>